<dbReference type="SMART" id="SM00530">
    <property type="entry name" value="HTH_XRE"/>
    <property type="match status" value="1"/>
</dbReference>
<protein>
    <submittedName>
        <fullName evidence="2">Helix-turn-helix domain-containing protein</fullName>
    </submittedName>
</protein>
<dbReference type="Gene3D" id="1.10.260.40">
    <property type="entry name" value="lambda repressor-like DNA-binding domains"/>
    <property type="match status" value="1"/>
</dbReference>
<evidence type="ECO:0000313" key="2">
    <source>
        <dbReference type="EMBL" id="MBT9290561.1"/>
    </source>
</evidence>
<dbReference type="CDD" id="cd00093">
    <property type="entry name" value="HTH_XRE"/>
    <property type="match status" value="1"/>
</dbReference>
<sequence length="348" mass="39091">MPETARLTPLAWPDLVAEALRRRKAEGLTQRDHAALAGVSIPTLAAFERGETTLTLAKAFDILRVVGLLEERPPEDAQDRFVREAMARWRDLMERLEPDTPARFPHGWFRFDYWLDGDLRQVRPAELRRILAASAQPHTGWPLFMVREQSGLSPIEIDGLIETWLKPDGFEGVDRTFSDAARCDFWRVAPDGRAVILRGFEEDSQIGFQPRTIFDWVIPIWRSCEALLHAHHLARQLAKDDAALPDIRLRVVYSGLTARQLKSWVNPLEDLGVHVHPARSDGCSSETAVPAAELPEAMPLVVGQLLMPLFGLFGVHSLPANRIRSGVEQFLAISSQRRRPITPTASAS</sequence>
<reference evidence="2 3" key="1">
    <citation type="submission" date="2021-06" db="EMBL/GenBank/DDBJ databases">
        <authorList>
            <person name="Grouzdev D.S."/>
            <person name="Koziaeva V."/>
        </authorList>
    </citation>
    <scope>NUCLEOTIDE SEQUENCE [LARGE SCALE GENOMIC DNA]</scope>
    <source>
        <strain evidence="2 3">22</strain>
    </source>
</reference>
<dbReference type="InterPro" id="IPR010982">
    <property type="entry name" value="Lambda_DNA-bd_dom_sf"/>
</dbReference>
<dbReference type="Pfam" id="PF01381">
    <property type="entry name" value="HTH_3"/>
    <property type="match status" value="1"/>
</dbReference>
<dbReference type="EMBL" id="JAHHZF010000006">
    <property type="protein sequence ID" value="MBT9290561.1"/>
    <property type="molecule type" value="Genomic_DNA"/>
</dbReference>
<evidence type="ECO:0000259" key="1">
    <source>
        <dbReference type="PROSITE" id="PS50943"/>
    </source>
</evidence>
<dbReference type="SUPFAM" id="SSF47413">
    <property type="entry name" value="lambda repressor-like DNA-binding domains"/>
    <property type="match status" value="1"/>
</dbReference>
<gene>
    <name evidence="2" type="ORF">KL771_13910</name>
</gene>
<evidence type="ECO:0000313" key="3">
    <source>
        <dbReference type="Proteomes" id="UP000766595"/>
    </source>
</evidence>
<comment type="caution">
    <text evidence="2">The sequence shown here is derived from an EMBL/GenBank/DDBJ whole genome shotgun (WGS) entry which is preliminary data.</text>
</comment>
<feature type="domain" description="HTH cro/C1-type" evidence="1">
    <location>
        <begin position="21"/>
        <end position="72"/>
    </location>
</feature>
<dbReference type="PROSITE" id="PS50943">
    <property type="entry name" value="HTH_CROC1"/>
    <property type="match status" value="1"/>
</dbReference>
<proteinExistence type="predicted"/>
<dbReference type="GO" id="GO:0003677">
    <property type="term" value="F:DNA binding"/>
    <property type="evidence" value="ECO:0007669"/>
    <property type="project" value="InterPro"/>
</dbReference>
<dbReference type="Proteomes" id="UP000766595">
    <property type="component" value="Unassembled WGS sequence"/>
</dbReference>
<keyword evidence="3" id="KW-1185">Reference proteome</keyword>
<dbReference type="AlphaFoldDB" id="A0A947D6P2"/>
<dbReference type="InterPro" id="IPR001387">
    <property type="entry name" value="Cro/C1-type_HTH"/>
</dbReference>
<accession>A0A947D6P2</accession>
<name>A0A947D6P2_9HYPH</name>
<organism evidence="2 3">
    <name type="scientific">Prosthecodimorpha staleyi</name>
    <dbReference type="NCBI Taxonomy" id="2840188"/>
    <lineage>
        <taxon>Bacteria</taxon>
        <taxon>Pseudomonadati</taxon>
        <taxon>Pseudomonadota</taxon>
        <taxon>Alphaproteobacteria</taxon>
        <taxon>Hyphomicrobiales</taxon>
        <taxon>Ancalomicrobiaceae</taxon>
        <taxon>Prosthecodimorpha</taxon>
    </lineage>
</organism>